<protein>
    <submittedName>
        <fullName evidence="1">Sugar phosphatase</fullName>
    </submittedName>
</protein>
<dbReference type="SFLD" id="SFLDS00003">
    <property type="entry name" value="Haloacid_Dehalogenase"/>
    <property type="match status" value="1"/>
</dbReference>
<dbReference type="NCBIfam" id="NF007806">
    <property type="entry name" value="PRK10513.1"/>
    <property type="match status" value="1"/>
</dbReference>
<name>A0A081L8X5_9BACI</name>
<dbReference type="Proteomes" id="UP000028091">
    <property type="component" value="Unassembled WGS sequence"/>
</dbReference>
<evidence type="ECO:0000313" key="1">
    <source>
        <dbReference type="EMBL" id="KEP25701.1"/>
    </source>
</evidence>
<dbReference type="Gene3D" id="3.30.1240.10">
    <property type="match status" value="1"/>
</dbReference>
<dbReference type="CDD" id="cd07516">
    <property type="entry name" value="HAD_Pase"/>
    <property type="match status" value="1"/>
</dbReference>
<dbReference type="eggNOG" id="COG0561">
    <property type="taxonomic scope" value="Bacteria"/>
</dbReference>
<dbReference type="NCBIfam" id="TIGR01484">
    <property type="entry name" value="HAD-SF-IIB"/>
    <property type="match status" value="1"/>
</dbReference>
<dbReference type="SFLD" id="SFLDG01144">
    <property type="entry name" value="C2.B.4:_PGP_Like"/>
    <property type="match status" value="1"/>
</dbReference>
<dbReference type="InterPro" id="IPR023214">
    <property type="entry name" value="HAD_sf"/>
</dbReference>
<dbReference type="Pfam" id="PF08282">
    <property type="entry name" value="Hydrolase_3"/>
    <property type="match status" value="1"/>
</dbReference>
<dbReference type="PROSITE" id="PS01228">
    <property type="entry name" value="COF_1"/>
    <property type="match status" value="1"/>
</dbReference>
<dbReference type="EMBL" id="JOTP01000018">
    <property type="protein sequence ID" value="KEP25701.1"/>
    <property type="molecule type" value="Genomic_DNA"/>
</dbReference>
<dbReference type="OrthoDB" id="9790031at2"/>
<dbReference type="AlphaFoldDB" id="A0A081L8X5"/>
<accession>A0A081L8X5</accession>
<dbReference type="InterPro" id="IPR000150">
    <property type="entry name" value="Cof"/>
</dbReference>
<dbReference type="InterPro" id="IPR006379">
    <property type="entry name" value="HAD-SF_hydro_IIB"/>
</dbReference>
<dbReference type="SUPFAM" id="SSF56784">
    <property type="entry name" value="HAD-like"/>
    <property type="match status" value="1"/>
</dbReference>
<reference evidence="1 2" key="1">
    <citation type="submission" date="2012-09" db="EMBL/GenBank/DDBJ databases">
        <title>Genome Sequence of Bacillus sp. DW5-4.</title>
        <authorList>
            <person name="Lai Q."/>
            <person name="Liu Y."/>
            <person name="Shao Z."/>
        </authorList>
    </citation>
    <scope>NUCLEOTIDE SEQUENCE [LARGE SCALE GENOMIC DNA]</scope>
    <source>
        <strain evidence="1 2">DW5-4</strain>
    </source>
</reference>
<organism evidence="1 2">
    <name type="scientific">Bacillus zhangzhouensis</name>
    <dbReference type="NCBI Taxonomy" id="1178540"/>
    <lineage>
        <taxon>Bacteria</taxon>
        <taxon>Bacillati</taxon>
        <taxon>Bacillota</taxon>
        <taxon>Bacilli</taxon>
        <taxon>Bacillales</taxon>
        <taxon>Bacillaceae</taxon>
        <taxon>Bacillus</taxon>
    </lineage>
</organism>
<sequence>MYKLVAIDMDGTLLNNQHMVPDEVFEAIQQAKAEGIKIVLCTGRPIGGVNRYLAELQLDQEGDYVIAYNGALVQNSHTNEVVSELTLSYDDLTSLYELSRQLDTPMHYFDSAHLYTPNRDISEYTVLESYLTKLPLKYLPVEEADQSMRLPKMMYIDQPERLEKTIQAIPSEVKGKYMMVKSTDFFLEILHPDVSKGNAVKLLAKELGISREEVMAIGDNGNDVSMLEFAGCGVAMGNAIDDVKAVADVVTKSNNEAGVAHVLHELVLGK</sequence>
<dbReference type="GO" id="GO:0016791">
    <property type="term" value="F:phosphatase activity"/>
    <property type="evidence" value="ECO:0007669"/>
    <property type="project" value="UniProtKB-ARBA"/>
</dbReference>
<proteinExistence type="predicted"/>
<comment type="caution">
    <text evidence="1">The sequence shown here is derived from an EMBL/GenBank/DDBJ whole genome shotgun (WGS) entry which is preliminary data.</text>
</comment>
<dbReference type="PROSITE" id="PS01229">
    <property type="entry name" value="COF_2"/>
    <property type="match status" value="1"/>
</dbReference>
<dbReference type="GO" id="GO:0000287">
    <property type="term" value="F:magnesium ion binding"/>
    <property type="evidence" value="ECO:0007669"/>
    <property type="project" value="TreeGrafter"/>
</dbReference>
<dbReference type="PANTHER" id="PTHR10000:SF8">
    <property type="entry name" value="HAD SUPERFAMILY HYDROLASE-LIKE, TYPE 3"/>
    <property type="match status" value="1"/>
</dbReference>
<dbReference type="Gene3D" id="3.40.50.1000">
    <property type="entry name" value="HAD superfamily/HAD-like"/>
    <property type="match status" value="1"/>
</dbReference>
<dbReference type="PANTHER" id="PTHR10000">
    <property type="entry name" value="PHOSPHOSERINE PHOSPHATASE"/>
    <property type="match status" value="1"/>
</dbReference>
<dbReference type="NCBIfam" id="TIGR00099">
    <property type="entry name" value="Cof-subfamily"/>
    <property type="match status" value="1"/>
</dbReference>
<gene>
    <name evidence="1" type="ORF">BA70_06360</name>
</gene>
<dbReference type="RefSeq" id="WP_034323410.1">
    <property type="nucleotide sequence ID" value="NZ_JOTP01000018.1"/>
</dbReference>
<dbReference type="GO" id="GO:0005829">
    <property type="term" value="C:cytosol"/>
    <property type="evidence" value="ECO:0007669"/>
    <property type="project" value="TreeGrafter"/>
</dbReference>
<evidence type="ECO:0000313" key="2">
    <source>
        <dbReference type="Proteomes" id="UP000028091"/>
    </source>
</evidence>
<dbReference type="InterPro" id="IPR036412">
    <property type="entry name" value="HAD-like_sf"/>
</dbReference>
<dbReference type="SFLD" id="SFLDG01140">
    <property type="entry name" value="C2.B:_Phosphomannomutase_and_P"/>
    <property type="match status" value="1"/>
</dbReference>
<keyword evidence="2" id="KW-1185">Reference proteome</keyword>